<organism evidence="2 3">
    <name type="scientific">Panicum hallii var. hallii</name>
    <dbReference type="NCBI Taxonomy" id="1504633"/>
    <lineage>
        <taxon>Eukaryota</taxon>
        <taxon>Viridiplantae</taxon>
        <taxon>Streptophyta</taxon>
        <taxon>Embryophyta</taxon>
        <taxon>Tracheophyta</taxon>
        <taxon>Spermatophyta</taxon>
        <taxon>Magnoliopsida</taxon>
        <taxon>Liliopsida</taxon>
        <taxon>Poales</taxon>
        <taxon>Poaceae</taxon>
        <taxon>PACMAD clade</taxon>
        <taxon>Panicoideae</taxon>
        <taxon>Panicodae</taxon>
        <taxon>Paniceae</taxon>
        <taxon>Panicinae</taxon>
        <taxon>Panicum</taxon>
        <taxon>Panicum sect. Panicum</taxon>
    </lineage>
</organism>
<reference evidence="2 3" key="1">
    <citation type="submission" date="2018-04" db="EMBL/GenBank/DDBJ databases">
        <title>WGS assembly of Panicum hallii var. hallii HAL2.</title>
        <authorList>
            <person name="Lovell J."/>
            <person name="Jenkins J."/>
            <person name="Lowry D."/>
            <person name="Mamidi S."/>
            <person name="Sreedasyam A."/>
            <person name="Weng X."/>
            <person name="Barry K."/>
            <person name="Bonette J."/>
            <person name="Campitelli B."/>
            <person name="Daum C."/>
            <person name="Gordon S."/>
            <person name="Gould B."/>
            <person name="Lipzen A."/>
            <person name="MacQueen A."/>
            <person name="Palacio-Mejia J."/>
            <person name="Plott C."/>
            <person name="Shakirov E."/>
            <person name="Shu S."/>
            <person name="Yoshinaga Y."/>
            <person name="Zane M."/>
            <person name="Rokhsar D."/>
            <person name="Grimwood J."/>
            <person name="Schmutz J."/>
            <person name="Juenger T."/>
        </authorList>
    </citation>
    <scope>NUCLEOTIDE SEQUENCE [LARGE SCALE GENOMIC DNA]</scope>
    <source>
        <strain evidence="3">cv. HAL2</strain>
    </source>
</reference>
<proteinExistence type="predicted"/>
<feature type="region of interest" description="Disordered" evidence="1">
    <location>
        <begin position="1"/>
        <end position="40"/>
    </location>
</feature>
<protein>
    <submittedName>
        <fullName evidence="2">Uncharacterized protein</fullName>
    </submittedName>
</protein>
<accession>A0A2T7CFG5</accession>
<dbReference type="Gramene" id="PUZ42097">
    <property type="protein sequence ID" value="PUZ42097"/>
    <property type="gene ID" value="GQ55_9G557200"/>
</dbReference>
<name>A0A2T7CFG5_9POAL</name>
<dbReference type="Proteomes" id="UP000244336">
    <property type="component" value="Chromosome 9"/>
</dbReference>
<dbReference type="EMBL" id="CM009757">
    <property type="protein sequence ID" value="PUZ42097.1"/>
    <property type="molecule type" value="Genomic_DNA"/>
</dbReference>
<sequence>MAPRPFTCDGGRPTGRGPVRGARQARQPMPHRRRSIPHGDRDRWVCAAKGGRGLIGGVVLVLERAWNGC</sequence>
<evidence type="ECO:0000313" key="2">
    <source>
        <dbReference type="EMBL" id="PUZ42097.1"/>
    </source>
</evidence>
<keyword evidence="3" id="KW-1185">Reference proteome</keyword>
<gene>
    <name evidence="2" type="ORF">GQ55_9G557200</name>
</gene>
<evidence type="ECO:0000313" key="3">
    <source>
        <dbReference type="Proteomes" id="UP000244336"/>
    </source>
</evidence>
<dbReference type="AlphaFoldDB" id="A0A2T7CFG5"/>
<evidence type="ECO:0000256" key="1">
    <source>
        <dbReference type="SAM" id="MobiDB-lite"/>
    </source>
</evidence>